<dbReference type="OrthoDB" id="78824at2759"/>
<dbReference type="EMBL" id="NCKW01008213">
    <property type="protein sequence ID" value="POM68435.1"/>
    <property type="molecule type" value="Genomic_DNA"/>
</dbReference>
<protein>
    <submittedName>
        <fullName evidence="2">Uncharacterized protein</fullName>
    </submittedName>
</protein>
<feature type="compositionally biased region" description="Acidic residues" evidence="1">
    <location>
        <begin position="102"/>
        <end position="114"/>
    </location>
</feature>
<evidence type="ECO:0000256" key="1">
    <source>
        <dbReference type="SAM" id="MobiDB-lite"/>
    </source>
</evidence>
<comment type="caution">
    <text evidence="2">The sequence shown here is derived from an EMBL/GenBank/DDBJ whole genome shotgun (WGS) entry which is preliminary data.</text>
</comment>
<reference evidence="2 3" key="1">
    <citation type="journal article" date="2017" name="Genome Biol. Evol.">
        <title>Phytophthora megakarya and P. palmivora, closely related causal agents of cacao black pod rot, underwent increases in genome sizes and gene numbers by different mechanisms.</title>
        <authorList>
            <person name="Ali S.S."/>
            <person name="Shao J."/>
            <person name="Lary D.J."/>
            <person name="Kronmiller B."/>
            <person name="Shen D."/>
            <person name="Strem M.D."/>
            <person name="Amoako-Attah I."/>
            <person name="Akrofi A.Y."/>
            <person name="Begoude B.A."/>
            <person name="Ten Hoopen G.M."/>
            <person name="Coulibaly K."/>
            <person name="Kebe B.I."/>
            <person name="Melnick R.L."/>
            <person name="Guiltinan M.J."/>
            <person name="Tyler B.M."/>
            <person name="Meinhardt L.W."/>
            <person name="Bailey B.A."/>
        </authorList>
    </citation>
    <scope>NUCLEOTIDE SEQUENCE [LARGE SCALE GENOMIC DNA]</scope>
    <source>
        <strain evidence="3">sbr112.9</strain>
    </source>
</reference>
<name>A0A2P4XS80_9STRA</name>
<accession>A0A2P4XS80</accession>
<organism evidence="2 3">
    <name type="scientific">Phytophthora palmivora</name>
    <dbReference type="NCBI Taxonomy" id="4796"/>
    <lineage>
        <taxon>Eukaryota</taxon>
        <taxon>Sar</taxon>
        <taxon>Stramenopiles</taxon>
        <taxon>Oomycota</taxon>
        <taxon>Peronosporomycetes</taxon>
        <taxon>Peronosporales</taxon>
        <taxon>Peronosporaceae</taxon>
        <taxon>Phytophthora</taxon>
    </lineage>
</organism>
<dbReference type="Proteomes" id="UP000237271">
    <property type="component" value="Unassembled WGS sequence"/>
</dbReference>
<feature type="region of interest" description="Disordered" evidence="1">
    <location>
        <begin position="1"/>
        <end position="68"/>
    </location>
</feature>
<dbReference type="AlphaFoldDB" id="A0A2P4XS80"/>
<evidence type="ECO:0000313" key="2">
    <source>
        <dbReference type="EMBL" id="POM68435.1"/>
    </source>
</evidence>
<feature type="region of interest" description="Disordered" evidence="1">
    <location>
        <begin position="84"/>
        <end position="122"/>
    </location>
</feature>
<gene>
    <name evidence="2" type="ORF">PHPALM_15408</name>
</gene>
<keyword evidence="3" id="KW-1185">Reference proteome</keyword>
<feature type="compositionally biased region" description="Basic and acidic residues" evidence="1">
    <location>
        <begin position="29"/>
        <end position="40"/>
    </location>
</feature>
<feature type="compositionally biased region" description="Polar residues" evidence="1">
    <location>
        <begin position="45"/>
        <end position="68"/>
    </location>
</feature>
<sequence>MADPRAARGDSSCSEDSAFGDETLSQDEFVQRQMDKMRDLDESENTSFLESAPSHRSSNHSGTSELSANMTVYEKLQALALAENIKLAEPTGSGGPRNKDGEGDDDDDDDDEDDTKVQLQDYNMREQVMYYWH</sequence>
<evidence type="ECO:0000313" key="3">
    <source>
        <dbReference type="Proteomes" id="UP000237271"/>
    </source>
</evidence>
<proteinExistence type="predicted"/>